<gene>
    <name evidence="5" type="ORF">CI238_12082</name>
</gene>
<proteinExistence type="predicted"/>
<keyword evidence="2 3" id="KW-0040">ANK repeat</keyword>
<feature type="repeat" description="ANK" evidence="3">
    <location>
        <begin position="779"/>
        <end position="811"/>
    </location>
</feature>
<dbReference type="Gene3D" id="1.25.40.20">
    <property type="entry name" value="Ankyrin repeat-containing domain"/>
    <property type="match status" value="2"/>
</dbReference>
<dbReference type="AlphaFoldDB" id="A0A167BY08"/>
<dbReference type="Pfam" id="PF12796">
    <property type="entry name" value="Ank_2"/>
    <property type="match status" value="1"/>
</dbReference>
<dbReference type="InterPro" id="IPR036770">
    <property type="entry name" value="Ankyrin_rpt-contain_sf"/>
</dbReference>
<evidence type="ECO:0000313" key="6">
    <source>
        <dbReference type="Proteomes" id="UP000076584"/>
    </source>
</evidence>
<evidence type="ECO:0000313" key="5">
    <source>
        <dbReference type="EMBL" id="KZL81881.1"/>
    </source>
</evidence>
<comment type="caution">
    <text evidence="5">The sequence shown here is derived from an EMBL/GenBank/DDBJ whole genome shotgun (WGS) entry which is preliminary data.</text>
</comment>
<keyword evidence="6" id="KW-1185">Reference proteome</keyword>
<keyword evidence="1" id="KW-0677">Repeat</keyword>
<evidence type="ECO:0000256" key="3">
    <source>
        <dbReference type="PROSITE-ProRule" id="PRU00023"/>
    </source>
</evidence>
<dbReference type="SUPFAM" id="SSF48403">
    <property type="entry name" value="Ankyrin repeat"/>
    <property type="match status" value="1"/>
</dbReference>
<feature type="repeat" description="ANK" evidence="3">
    <location>
        <begin position="746"/>
        <end position="778"/>
    </location>
</feature>
<reference evidence="5 6" key="1">
    <citation type="submission" date="2015-06" db="EMBL/GenBank/DDBJ databases">
        <title>Survival trade-offs in plant roots during colonization by closely related pathogenic and mutualistic fungi.</title>
        <authorList>
            <person name="Hacquard S."/>
            <person name="Kracher B."/>
            <person name="Hiruma K."/>
            <person name="Weinman A."/>
            <person name="Muench P."/>
            <person name="Garrido Oter R."/>
            <person name="Ver Loren van Themaat E."/>
            <person name="Dallerey J.-F."/>
            <person name="Damm U."/>
            <person name="Henrissat B."/>
            <person name="Lespinet O."/>
            <person name="Thon M."/>
            <person name="Kemen E."/>
            <person name="McHardy A.C."/>
            <person name="Schulze-Lefert P."/>
            <person name="O'Connell R.J."/>
        </authorList>
    </citation>
    <scope>NUCLEOTIDE SEQUENCE [LARGE SCALE GENOMIC DNA]</scope>
    <source>
        <strain evidence="5 6">MAFF 238704</strain>
    </source>
</reference>
<dbReference type="STRING" id="1573173.A0A167BY08"/>
<dbReference type="EMBL" id="LFIW01001543">
    <property type="protein sequence ID" value="KZL81881.1"/>
    <property type="molecule type" value="Genomic_DNA"/>
</dbReference>
<feature type="domain" description="Clr5" evidence="4">
    <location>
        <begin position="2"/>
        <end position="46"/>
    </location>
</feature>
<dbReference type="PANTHER" id="PTHR24123:SF138">
    <property type="entry name" value="NACHT DOMAIN-CONTAINING PROTEIN"/>
    <property type="match status" value="1"/>
</dbReference>
<accession>A0A167BY08</accession>
<evidence type="ECO:0000259" key="4">
    <source>
        <dbReference type="Pfam" id="PF14420"/>
    </source>
</evidence>
<dbReference type="Proteomes" id="UP000076584">
    <property type="component" value="Unassembled WGS sequence"/>
</dbReference>
<dbReference type="SMART" id="SM00248">
    <property type="entry name" value="ANK"/>
    <property type="match status" value="6"/>
</dbReference>
<dbReference type="InterPro" id="IPR051165">
    <property type="entry name" value="Multifunctional_ANK_Repeat"/>
</dbReference>
<dbReference type="InterPro" id="IPR002110">
    <property type="entry name" value="Ankyrin_rpt"/>
</dbReference>
<feature type="repeat" description="ANK" evidence="3">
    <location>
        <begin position="814"/>
        <end position="846"/>
    </location>
</feature>
<organism evidence="5 6">
    <name type="scientific">Colletotrichum incanum</name>
    <name type="common">Soybean anthracnose fungus</name>
    <dbReference type="NCBI Taxonomy" id="1573173"/>
    <lineage>
        <taxon>Eukaryota</taxon>
        <taxon>Fungi</taxon>
        <taxon>Dikarya</taxon>
        <taxon>Ascomycota</taxon>
        <taxon>Pezizomycotina</taxon>
        <taxon>Sordariomycetes</taxon>
        <taxon>Hypocreomycetidae</taxon>
        <taxon>Glomerellales</taxon>
        <taxon>Glomerellaceae</taxon>
        <taxon>Colletotrichum</taxon>
        <taxon>Colletotrichum spaethianum species complex</taxon>
    </lineage>
</organism>
<evidence type="ECO:0000256" key="2">
    <source>
        <dbReference type="ARBA" id="ARBA00023043"/>
    </source>
</evidence>
<evidence type="ECO:0000256" key="1">
    <source>
        <dbReference type="ARBA" id="ARBA00022737"/>
    </source>
</evidence>
<dbReference type="InterPro" id="IPR025676">
    <property type="entry name" value="Clr5_dom"/>
</dbReference>
<dbReference type="PROSITE" id="PS50088">
    <property type="entry name" value="ANK_REPEAT"/>
    <property type="match status" value="3"/>
</dbReference>
<dbReference type="Pfam" id="PF14420">
    <property type="entry name" value="Clr5"/>
    <property type="match status" value="1"/>
</dbReference>
<name>A0A167BY08_COLIC</name>
<sequence>MSVDWLRWADEITRLYVTQDKSAEETIRILRDQYNVKITIRQFKRKYSGLKNLRANEWGAVKKVVQKRKADGIDSAVFLNNRQLDPNRLMREMRRYCGTQNRDSTDNEASIDLGIDTVGKHRIEIRSSIPQRITMSQSECPSPTSIVAGNGIVSTEDSTNQHIIDPTGWMPSLELEDADLSTPKLGTAETSFYAGPLNGFQRMINDTETQQGTSRLPQEKEYTPNAAHQYMMTWQDSRRSSNINASAFNLSFACLSPRLGDTLWSSNLLLPTFFILPDVCRIVNNLEANNLSVGDHMLRLQQLVNTCSTFPCRPVNAFPHPIGKHSTSVILQLVPTMMDKIFYGTDCHWLSDDVTAMESFVKTDQRLLHLLFSIAIHHSCNNIMEPINFNSFCRWITRSEMETQLSAYLQKSPAISNAFAEATLRLIPQPTNQFDHSDVEVFLQMIELYRDESVQISENVCGVLLHAVVAFSTPVNAVELLIARGADPDTVSVLRGSRGFITNRKGTVWLQAIYGQRIDLIEYVLQSAPSKGWKLGRDHICEGLGFALACGKPQSAEYLLSKGAKISPHACEDFKKTKWLNLLMELEPNLQWNRLPLLYRMLDPHTTLLNRVVEAAELGSQALSEILLEQNIVQEKSLEIVLCQAITSHKALAVKTLLQRGVDPNASNCRVGCQSFGNVDPQLLQTHPLQLALDFYVNHSILYLLFNAGAHASEALLSSLNHHWLSWEEDESLICILMRTYKSNILGATALSLAASRGQLAKCGLLLDLGAPINLYGAQRKTSLQEAASKGYLLLAQFLLDQGADANFPAHDYGGRTALQAAVEVGDTSVAELLLDAKANIKAPPAKRYGVTVLEAFAEDIRRQRNVRISIVSEL</sequence>
<dbReference type="PANTHER" id="PTHR24123">
    <property type="entry name" value="ANKYRIN REPEAT-CONTAINING"/>
    <property type="match status" value="1"/>
</dbReference>
<protein>
    <submittedName>
        <fullName evidence="5">Ankyrin repeat-containing</fullName>
    </submittedName>
</protein>
<dbReference type="PROSITE" id="PS50297">
    <property type="entry name" value="ANK_REP_REGION"/>
    <property type="match status" value="2"/>
</dbReference>